<evidence type="ECO:0000256" key="2">
    <source>
        <dbReference type="ARBA" id="ARBA00022823"/>
    </source>
</evidence>
<evidence type="ECO:0000313" key="6">
    <source>
        <dbReference type="Proteomes" id="UP000325030"/>
    </source>
</evidence>
<dbReference type="InterPro" id="IPR000089">
    <property type="entry name" value="Biotin_lipoyl"/>
</dbReference>
<evidence type="ECO:0000259" key="4">
    <source>
        <dbReference type="PROSITE" id="PS50968"/>
    </source>
</evidence>
<dbReference type="GeneID" id="41717178"/>
<dbReference type="PROSITE" id="PS50968">
    <property type="entry name" value="BIOTINYL_LIPOYL"/>
    <property type="match status" value="1"/>
</dbReference>
<gene>
    <name evidence="3" type="primary">gcvH</name>
    <name evidence="5" type="ORF">IC007_0777</name>
</gene>
<dbReference type="CDD" id="cd06848">
    <property type="entry name" value="GCS_H"/>
    <property type="match status" value="1"/>
</dbReference>
<comment type="similarity">
    <text evidence="1 3">Belongs to the GcvH family.</text>
</comment>
<dbReference type="InterPro" id="IPR002930">
    <property type="entry name" value="GCV_H"/>
</dbReference>
<dbReference type="PANTHER" id="PTHR11715">
    <property type="entry name" value="GLYCINE CLEAVAGE SYSTEM H PROTEIN"/>
    <property type="match status" value="1"/>
</dbReference>
<dbReference type="HAMAP" id="MF_00272">
    <property type="entry name" value="GcvH"/>
    <property type="match status" value="1"/>
</dbReference>
<dbReference type="PROSITE" id="PS00189">
    <property type="entry name" value="LIPOYL"/>
    <property type="match status" value="1"/>
</dbReference>
<dbReference type="Pfam" id="PF01597">
    <property type="entry name" value="GCV_H"/>
    <property type="match status" value="1"/>
</dbReference>
<dbReference type="GO" id="GO:0009249">
    <property type="term" value="P:protein lipoylation"/>
    <property type="evidence" value="ECO:0007669"/>
    <property type="project" value="TreeGrafter"/>
</dbReference>
<feature type="domain" description="Lipoyl-binding" evidence="4">
    <location>
        <begin position="28"/>
        <end position="109"/>
    </location>
</feature>
<dbReference type="GO" id="GO:0005960">
    <property type="term" value="C:glycine cleavage complex"/>
    <property type="evidence" value="ECO:0007669"/>
    <property type="project" value="InterPro"/>
</dbReference>
<proteinExistence type="inferred from homology"/>
<dbReference type="AlphaFoldDB" id="A0A510E1C1"/>
<dbReference type="EMBL" id="AP018930">
    <property type="protein sequence ID" value="BBG26272.1"/>
    <property type="molecule type" value="Genomic_DNA"/>
</dbReference>
<organism evidence="5 6">
    <name type="scientific">Sulfuracidifex tepidarius</name>
    <dbReference type="NCBI Taxonomy" id="1294262"/>
    <lineage>
        <taxon>Archaea</taxon>
        <taxon>Thermoproteota</taxon>
        <taxon>Thermoprotei</taxon>
        <taxon>Sulfolobales</taxon>
        <taxon>Sulfolobaceae</taxon>
        <taxon>Sulfuracidifex</taxon>
    </lineage>
</organism>
<sequence>MKVGNFSFPDDLLYDIEKHVWIKVEGNVVTVGITDIGQYIAGKIFQVTVKEVNEKVNPRSNLFTLESAKWIGKFRLPLDGEVIDTNKEVVDDPSKINKDPYSAWIVKVKVSNPEQVKSKFKDIKASLPDFEREASRLVREASSA</sequence>
<evidence type="ECO:0000313" key="5">
    <source>
        <dbReference type="EMBL" id="BBG26272.1"/>
    </source>
</evidence>
<dbReference type="InterPro" id="IPR011053">
    <property type="entry name" value="Single_hybrid_motif"/>
</dbReference>
<feature type="modified residue" description="N6-lipoyllysine" evidence="3">
    <location>
        <position position="69"/>
    </location>
</feature>
<dbReference type="Proteomes" id="UP000325030">
    <property type="component" value="Chromosome"/>
</dbReference>
<dbReference type="RefSeq" id="WP_149564735.1">
    <property type="nucleotide sequence ID" value="NZ_AP018930.1"/>
</dbReference>
<dbReference type="InterPro" id="IPR033753">
    <property type="entry name" value="GCV_H/Fam206"/>
</dbReference>
<evidence type="ECO:0000256" key="1">
    <source>
        <dbReference type="ARBA" id="ARBA00009249"/>
    </source>
</evidence>
<evidence type="ECO:0000256" key="3">
    <source>
        <dbReference type="HAMAP-Rule" id="MF_00272"/>
    </source>
</evidence>
<dbReference type="GO" id="GO:0019464">
    <property type="term" value="P:glycine decarboxylation via glycine cleavage system"/>
    <property type="evidence" value="ECO:0007669"/>
    <property type="project" value="UniProtKB-UniRule"/>
</dbReference>
<dbReference type="Gene3D" id="2.40.50.100">
    <property type="match status" value="1"/>
</dbReference>
<comment type="subunit">
    <text evidence="3">The glycine cleavage system is composed of four proteins: P, T, L and H.</text>
</comment>
<name>A0A510E1C1_9CREN</name>
<reference evidence="6" key="1">
    <citation type="submission" date="2018-09" db="EMBL/GenBank/DDBJ databases">
        <title>Complete Genome Sequencing of Sulfolobus sp. JCM 16834.</title>
        <authorList>
            <person name="Kato S."/>
            <person name="Itoh T."/>
            <person name="Ohkuma M."/>
        </authorList>
    </citation>
    <scope>NUCLEOTIDE SEQUENCE [LARGE SCALE GENOMIC DNA]</scope>
    <source>
        <strain evidence="6">IC-007</strain>
    </source>
</reference>
<accession>A0A510E1C1</accession>
<keyword evidence="2 3" id="KW-0450">Lipoyl</keyword>
<dbReference type="GO" id="GO:0005737">
    <property type="term" value="C:cytoplasm"/>
    <property type="evidence" value="ECO:0007669"/>
    <property type="project" value="TreeGrafter"/>
</dbReference>
<dbReference type="InterPro" id="IPR003016">
    <property type="entry name" value="2-oxoA_DH_lipoyl-BS"/>
</dbReference>
<dbReference type="PANTHER" id="PTHR11715:SF3">
    <property type="entry name" value="GLYCINE CLEAVAGE SYSTEM H PROTEIN-RELATED"/>
    <property type="match status" value="1"/>
</dbReference>
<dbReference type="SUPFAM" id="SSF51230">
    <property type="entry name" value="Single hybrid motif"/>
    <property type="match status" value="1"/>
</dbReference>
<protein>
    <recommendedName>
        <fullName evidence="3">Probable glycine cleavage system H protein</fullName>
    </recommendedName>
</protein>
<comment type="function">
    <text evidence="3">The glycine cleavage system catalyzes the degradation of glycine. The H protein shuttles the methylamine group of glycine from the P protein to the T protein.</text>
</comment>
<comment type="cofactor">
    <cofactor evidence="3">
        <name>(R)-lipoate</name>
        <dbReference type="ChEBI" id="CHEBI:83088"/>
    </cofactor>
    <text evidence="3">Binds 1 lipoyl cofactor covalently.</text>
</comment>